<comment type="function">
    <text evidence="1 11">Catalyzes the reversible adenylation of nicotinate mononucleotide (NaMN) to nicotinic acid adenine dinucleotide (NaAD).</text>
</comment>
<evidence type="ECO:0000256" key="1">
    <source>
        <dbReference type="ARBA" id="ARBA00002324"/>
    </source>
</evidence>
<keyword evidence="7 11" id="KW-0547">Nucleotide-binding</keyword>
<gene>
    <name evidence="11" type="primary">nadD</name>
    <name evidence="13" type="ORF">ABB22_09295</name>
</gene>
<accession>A0ABR5NKA3</accession>
<keyword evidence="5 11" id="KW-0808">Transferase</keyword>
<dbReference type="GO" id="GO:0016779">
    <property type="term" value="F:nucleotidyltransferase activity"/>
    <property type="evidence" value="ECO:0007669"/>
    <property type="project" value="UniProtKB-KW"/>
</dbReference>
<reference evidence="13 14" key="1">
    <citation type="submission" date="2015-05" db="EMBL/GenBank/DDBJ databases">
        <title>Genome sequencing and analysis of members of genus Stenotrophomonas.</title>
        <authorList>
            <person name="Patil P.P."/>
            <person name="Midha S."/>
            <person name="Patil P.B."/>
        </authorList>
    </citation>
    <scope>NUCLEOTIDE SEQUENCE [LARGE SCALE GENOMIC DNA]</scope>
    <source>
        <strain evidence="13 14">DSM 12575</strain>
    </source>
</reference>
<keyword evidence="14" id="KW-1185">Reference proteome</keyword>
<proteinExistence type="inferred from homology"/>
<dbReference type="HAMAP" id="MF_00244">
    <property type="entry name" value="NaMN_adenylyltr"/>
    <property type="match status" value="1"/>
</dbReference>
<dbReference type="NCBIfam" id="NF000839">
    <property type="entry name" value="PRK00071.1-1"/>
    <property type="match status" value="1"/>
</dbReference>
<evidence type="ECO:0000256" key="5">
    <source>
        <dbReference type="ARBA" id="ARBA00022679"/>
    </source>
</evidence>
<evidence type="ECO:0000256" key="3">
    <source>
        <dbReference type="ARBA" id="ARBA00009014"/>
    </source>
</evidence>
<evidence type="ECO:0000256" key="7">
    <source>
        <dbReference type="ARBA" id="ARBA00022741"/>
    </source>
</evidence>
<dbReference type="SUPFAM" id="SSF52374">
    <property type="entry name" value="Nucleotidylyl transferase"/>
    <property type="match status" value="1"/>
</dbReference>
<dbReference type="EC" id="2.7.7.18" evidence="11"/>
<comment type="caution">
    <text evidence="13">The sequence shown here is derived from an EMBL/GenBank/DDBJ whole genome shotgun (WGS) entry which is preliminary data.</text>
</comment>
<dbReference type="Gene3D" id="3.40.50.620">
    <property type="entry name" value="HUPs"/>
    <property type="match status" value="1"/>
</dbReference>
<evidence type="ECO:0000256" key="9">
    <source>
        <dbReference type="ARBA" id="ARBA00023027"/>
    </source>
</evidence>
<evidence type="ECO:0000256" key="2">
    <source>
        <dbReference type="ARBA" id="ARBA00005019"/>
    </source>
</evidence>
<keyword evidence="9 11" id="KW-0520">NAD</keyword>
<protein>
    <recommendedName>
        <fullName evidence="11">Probable nicotinate-nucleotide adenylyltransferase</fullName>
        <ecNumber evidence="11">2.7.7.18</ecNumber>
    </recommendedName>
    <alternativeName>
        <fullName evidence="11">Deamido-NAD(+) diphosphorylase</fullName>
    </alternativeName>
    <alternativeName>
        <fullName evidence="11">Deamido-NAD(+) pyrophosphorylase</fullName>
    </alternativeName>
    <alternativeName>
        <fullName evidence="11">Nicotinate mononucleotide adenylyltransferase</fullName>
        <shortName evidence="11">NaMN adenylyltransferase</shortName>
    </alternativeName>
</protein>
<dbReference type="PANTHER" id="PTHR21342">
    <property type="entry name" value="PHOSPHOPANTETHEINE ADENYLYLTRANSFERASE"/>
    <property type="match status" value="1"/>
</dbReference>
<dbReference type="CDD" id="cd02165">
    <property type="entry name" value="NMNAT"/>
    <property type="match status" value="1"/>
</dbReference>
<comment type="pathway">
    <text evidence="2 11">Cofactor biosynthesis; NAD(+) biosynthesis; deamido-NAD(+) from nicotinate D-ribonucleotide: step 1/1.</text>
</comment>
<dbReference type="NCBIfam" id="TIGR00482">
    <property type="entry name" value="nicotinate (nicotinamide) nucleotide adenylyltransferase"/>
    <property type="match status" value="1"/>
</dbReference>
<dbReference type="NCBIfam" id="TIGR00125">
    <property type="entry name" value="cyt_tran_rel"/>
    <property type="match status" value="1"/>
</dbReference>
<dbReference type="Pfam" id="PF01467">
    <property type="entry name" value="CTP_transf_like"/>
    <property type="match status" value="1"/>
</dbReference>
<keyword evidence="4 11" id="KW-0662">Pyridine nucleotide biosynthesis</keyword>
<evidence type="ECO:0000313" key="14">
    <source>
        <dbReference type="Proteomes" id="UP000050902"/>
    </source>
</evidence>
<evidence type="ECO:0000256" key="8">
    <source>
        <dbReference type="ARBA" id="ARBA00022840"/>
    </source>
</evidence>
<organism evidence="13 14">
    <name type="scientific">Stenotrophomonas nitritireducens</name>
    <dbReference type="NCBI Taxonomy" id="83617"/>
    <lineage>
        <taxon>Bacteria</taxon>
        <taxon>Pseudomonadati</taxon>
        <taxon>Pseudomonadota</taxon>
        <taxon>Gammaproteobacteria</taxon>
        <taxon>Lysobacterales</taxon>
        <taxon>Lysobacteraceae</taxon>
        <taxon>Stenotrophomonas</taxon>
    </lineage>
</organism>
<dbReference type="Proteomes" id="UP000050902">
    <property type="component" value="Unassembled WGS sequence"/>
</dbReference>
<keyword evidence="6 11" id="KW-0548">Nucleotidyltransferase</keyword>
<evidence type="ECO:0000256" key="6">
    <source>
        <dbReference type="ARBA" id="ARBA00022695"/>
    </source>
</evidence>
<dbReference type="RefSeq" id="WP_055764649.1">
    <property type="nucleotide sequence ID" value="NZ_LDJG01000013.1"/>
</dbReference>
<evidence type="ECO:0000256" key="10">
    <source>
        <dbReference type="ARBA" id="ARBA00048721"/>
    </source>
</evidence>
<dbReference type="PANTHER" id="PTHR21342:SF0">
    <property type="entry name" value="BIFUNCTIONAL NMN ADENYLYLTRANSFERASE_NUDIX HYDROLASE"/>
    <property type="match status" value="1"/>
</dbReference>
<dbReference type="EMBL" id="LDJG01000013">
    <property type="protein sequence ID" value="KRG57417.1"/>
    <property type="molecule type" value="Genomic_DNA"/>
</dbReference>
<comment type="similarity">
    <text evidence="3 11">Belongs to the NadD family.</text>
</comment>
<comment type="catalytic activity">
    <reaction evidence="10 11">
        <text>nicotinate beta-D-ribonucleotide + ATP + H(+) = deamido-NAD(+) + diphosphate</text>
        <dbReference type="Rhea" id="RHEA:22860"/>
        <dbReference type="ChEBI" id="CHEBI:15378"/>
        <dbReference type="ChEBI" id="CHEBI:30616"/>
        <dbReference type="ChEBI" id="CHEBI:33019"/>
        <dbReference type="ChEBI" id="CHEBI:57502"/>
        <dbReference type="ChEBI" id="CHEBI:58437"/>
        <dbReference type="EC" id="2.7.7.18"/>
    </reaction>
</comment>
<evidence type="ECO:0000256" key="4">
    <source>
        <dbReference type="ARBA" id="ARBA00022642"/>
    </source>
</evidence>
<feature type="domain" description="Cytidyltransferase-like" evidence="12">
    <location>
        <begin position="21"/>
        <end position="204"/>
    </location>
</feature>
<evidence type="ECO:0000259" key="12">
    <source>
        <dbReference type="Pfam" id="PF01467"/>
    </source>
</evidence>
<dbReference type="InterPro" id="IPR005248">
    <property type="entry name" value="NadD/NMNAT"/>
</dbReference>
<sequence length="236" mass="25234">MTVASIPEPGASRPDTGLLLIYGGTFDPVHNGHLAIARRARDELNAPVRLMPAADPPHRPPPGADARQRTHMLELATAGEPGLQVDRRELRRAARQPGVPSWTVDTLREIRAEIGTTAPVALLMGADSLLGLPTWHAWEHLLDLAHLVIADRPGNALDGQLPEVLAARLRDAWAVDAACLRERPAGWVWRLHQPLQAESATAVRGLIAAGGDWRGLVPGAVATYIAAHGLYGCATA</sequence>
<name>A0ABR5NKA3_9GAMM</name>
<evidence type="ECO:0000256" key="11">
    <source>
        <dbReference type="HAMAP-Rule" id="MF_00244"/>
    </source>
</evidence>
<evidence type="ECO:0000313" key="13">
    <source>
        <dbReference type="EMBL" id="KRG57417.1"/>
    </source>
</evidence>
<keyword evidence="8 11" id="KW-0067">ATP-binding</keyword>
<dbReference type="InterPro" id="IPR014729">
    <property type="entry name" value="Rossmann-like_a/b/a_fold"/>
</dbReference>
<dbReference type="InterPro" id="IPR004821">
    <property type="entry name" value="Cyt_trans-like"/>
</dbReference>